<organism evidence="2">
    <name type="scientific">Steinernema carpocapsae</name>
    <name type="common">Entomopathogenic nematode</name>
    <dbReference type="NCBI Taxonomy" id="34508"/>
    <lineage>
        <taxon>Eukaryota</taxon>
        <taxon>Metazoa</taxon>
        <taxon>Ecdysozoa</taxon>
        <taxon>Nematoda</taxon>
        <taxon>Chromadorea</taxon>
        <taxon>Rhabditida</taxon>
        <taxon>Tylenchina</taxon>
        <taxon>Panagrolaimomorpha</taxon>
        <taxon>Strongyloidoidea</taxon>
        <taxon>Steinernematidae</taxon>
        <taxon>Steinernema</taxon>
    </lineage>
</organism>
<sequence length="113" mass="12992">MNLRIRASVKNEKFPARTEVQGKLWRGHASNEGTACVQSLSCCHRPEKGRNQSSKSNRTGGSATANRYRHRMWIHLRHLHIQSFNVFHAENGDISRRNLTVALISSRLMHFEL</sequence>
<protein>
    <submittedName>
        <fullName evidence="2">Uncharacterized protein</fullName>
    </submittedName>
</protein>
<evidence type="ECO:0000313" key="2">
    <source>
        <dbReference type="EMBL" id="TMS39734.1"/>
    </source>
</evidence>
<gene>
    <name evidence="2" type="ORF">L596_006215</name>
</gene>
<reference evidence="2" key="3">
    <citation type="journal article" date="2019" name="G3 (Bethesda)">
        <title>Hybrid Assembly of the Genome of the Entomopathogenic Nematode Steinernema carpocapsae Identifies the X-Chromosome.</title>
        <authorList>
            <person name="Serra L."/>
            <person name="Macchietto M."/>
            <person name="Macias-Munoz A."/>
            <person name="McGill C.J."/>
            <person name="Rodriguez I.M."/>
            <person name="Rodriguez B."/>
            <person name="Murad R."/>
            <person name="Mortazavi A."/>
        </authorList>
    </citation>
    <scope>NUCLEOTIDE SEQUENCE [LARGE SCALE GENOMIC DNA]</scope>
    <source>
        <strain evidence="2">ALL</strain>
    </source>
</reference>
<reference evidence="2" key="2">
    <citation type="journal article" date="2015" name="Genome Biol.">
        <title>Comparative genomics of Steinernema reveals deeply conserved gene regulatory networks.</title>
        <authorList>
            <person name="Dillman A.R."/>
            <person name="Macchietto M."/>
            <person name="Porter C.F."/>
            <person name="Rogers A."/>
            <person name="Williams B."/>
            <person name="Antoshechkin I."/>
            <person name="Lee M.M."/>
            <person name="Goodwin Z."/>
            <person name="Lu X."/>
            <person name="Lewis E.E."/>
            <person name="Goodrich-Blair H."/>
            <person name="Stock S.P."/>
            <person name="Adams B.J."/>
            <person name="Sternberg P.W."/>
            <person name="Mortazavi A."/>
        </authorList>
    </citation>
    <scope>NUCLEOTIDE SEQUENCE [LARGE SCALE GENOMIC DNA]</scope>
    <source>
        <strain evidence="2">ALL</strain>
    </source>
</reference>
<dbReference type="EMBL" id="AZBU02000001">
    <property type="protein sequence ID" value="TMS39734.1"/>
    <property type="molecule type" value="Genomic_DNA"/>
</dbReference>
<comment type="caution">
    <text evidence="2">The sequence shown here is derived from an EMBL/GenBank/DDBJ whole genome shotgun (WGS) entry which is preliminary data.</text>
</comment>
<name>A0A4U8V2Y0_STECR</name>
<dbReference type="AlphaFoldDB" id="A0A4U8V2Y0"/>
<feature type="compositionally biased region" description="Polar residues" evidence="1">
    <location>
        <begin position="51"/>
        <end position="64"/>
    </location>
</feature>
<proteinExistence type="predicted"/>
<evidence type="ECO:0000256" key="1">
    <source>
        <dbReference type="SAM" id="MobiDB-lite"/>
    </source>
</evidence>
<reference evidence="2" key="1">
    <citation type="submission" date="2013-11" db="EMBL/GenBank/DDBJ databases">
        <authorList>
            <person name="Sternberg P."/>
            <person name="Dillman A."/>
            <person name="Macchietto M."/>
        </authorList>
    </citation>
    <scope>NUCLEOTIDE SEQUENCE</scope>
    <source>
        <strain evidence="2">ALL</strain>
    </source>
</reference>
<accession>A0A4U8V2Y0</accession>
<feature type="region of interest" description="Disordered" evidence="1">
    <location>
        <begin position="45"/>
        <end position="64"/>
    </location>
</feature>